<comment type="caution">
    <text evidence="2">The sequence shown here is derived from an EMBL/GenBank/DDBJ whole genome shotgun (WGS) entry which is preliminary data.</text>
</comment>
<dbReference type="AlphaFoldDB" id="A0A4R8TD91"/>
<dbReference type="EMBL" id="QAPF01000123">
    <property type="protein sequence ID" value="TEA15881.1"/>
    <property type="molecule type" value="Genomic_DNA"/>
</dbReference>
<dbReference type="Proteomes" id="UP000295604">
    <property type="component" value="Unassembled WGS sequence"/>
</dbReference>
<organism evidence="2 3">
    <name type="scientific">Colletotrichum sidae</name>
    <dbReference type="NCBI Taxonomy" id="1347389"/>
    <lineage>
        <taxon>Eukaryota</taxon>
        <taxon>Fungi</taxon>
        <taxon>Dikarya</taxon>
        <taxon>Ascomycota</taxon>
        <taxon>Pezizomycotina</taxon>
        <taxon>Sordariomycetes</taxon>
        <taxon>Hypocreomycetidae</taxon>
        <taxon>Glomerellales</taxon>
        <taxon>Glomerellaceae</taxon>
        <taxon>Colletotrichum</taxon>
        <taxon>Colletotrichum orbiculare species complex</taxon>
    </lineage>
</organism>
<evidence type="ECO:0000256" key="1">
    <source>
        <dbReference type="SAM" id="MobiDB-lite"/>
    </source>
</evidence>
<feature type="compositionally biased region" description="Basic and acidic residues" evidence="1">
    <location>
        <begin position="486"/>
        <end position="518"/>
    </location>
</feature>
<gene>
    <name evidence="2" type="ORF">C8034_v001886</name>
</gene>
<feature type="region of interest" description="Disordered" evidence="1">
    <location>
        <begin position="1"/>
        <end position="112"/>
    </location>
</feature>
<evidence type="ECO:0000313" key="3">
    <source>
        <dbReference type="Proteomes" id="UP000295604"/>
    </source>
</evidence>
<feature type="compositionally biased region" description="Acidic residues" evidence="1">
    <location>
        <begin position="100"/>
        <end position="112"/>
    </location>
</feature>
<protein>
    <submittedName>
        <fullName evidence="2">Uncharacterized protein</fullName>
    </submittedName>
</protein>
<accession>A0A4R8TD91</accession>
<reference evidence="2 3" key="1">
    <citation type="submission" date="2018-11" db="EMBL/GenBank/DDBJ databases">
        <title>Genome sequence and assembly of Colletotrichum sidae.</title>
        <authorList>
            <person name="Gan P."/>
            <person name="Shirasu K."/>
        </authorList>
    </citation>
    <scope>NUCLEOTIDE SEQUENCE [LARGE SCALE GENOMIC DNA]</scope>
    <source>
        <strain evidence="2 3">CBS 518.97</strain>
    </source>
</reference>
<evidence type="ECO:0000313" key="2">
    <source>
        <dbReference type="EMBL" id="TEA15881.1"/>
    </source>
</evidence>
<proteinExistence type="predicted"/>
<feature type="compositionally biased region" description="Basic and acidic residues" evidence="1">
    <location>
        <begin position="137"/>
        <end position="146"/>
    </location>
</feature>
<feature type="region of interest" description="Disordered" evidence="1">
    <location>
        <begin position="137"/>
        <end position="157"/>
    </location>
</feature>
<feature type="region of interest" description="Disordered" evidence="1">
    <location>
        <begin position="463"/>
        <end position="528"/>
    </location>
</feature>
<feature type="compositionally biased region" description="Low complexity" evidence="1">
    <location>
        <begin position="29"/>
        <end position="43"/>
    </location>
</feature>
<keyword evidence="3" id="KW-1185">Reference proteome</keyword>
<feature type="region of interest" description="Disordered" evidence="1">
    <location>
        <begin position="301"/>
        <end position="344"/>
    </location>
</feature>
<sequence>MPTLRSRSPRSVDDESLPAVKDEQDRPSTNGTNVTNGNGTNGVKPQVLDDEDTANDDDLTPPPDNMSPVSGSHDRALEDEIVVGNRNGVPKSSPLRVVSDPEDASMADVEDEPVVSHYPKRKRASVFNDLSEDKMESSLVSEKEGTPKIGVKPSRRHGLGGVKGVTLGYWRDSPVPDPKGKHAVIGFIDVRDRLRTRIQQVTRDGEPVSSIEYPLPPGPGGSWVTFERVVFADHLVGLDHHQIKEYVKLRTDAFEEGEEARVAGQLAAAEEAVRRVEENPPPETQLAPAIAYGAEIPEYAAMSSRPDSKRRRTGSGIGTISGGAVQQPTREIAPTPQYDSLPGTRPTRIVVGYWKGSSEPDPVNRHAIYGILGQNDMFRVKVARETRDKRFVDGNFPTGAGALWIHWEDVELEPHLKNLSRAEVKEYCRVRQYQIDHGVNPEDPAANEMLAVHEAQQRVASGVHRPGLHNPPTPIVPQPEEESEVFDAKPEVSQDLRQSRRAETRGNRHALPDLETRQSSRTPVAAQNKIDASARREIARMEAAQLRTERFAQQSEAAAAAAAAQAHAQAQAQAQVQAVNMMPPTLPSQAIPKMVIPNGNGARMSSSFHERDEMQRLNKVWASQEEHRSKAGGEDSKFYAGIKYERKTNGPFVGKLVSQGTIISIDGEDYVEYRVLTKPSFF</sequence>
<name>A0A4R8TD91_9PEZI</name>
<feature type="compositionally biased region" description="Acidic residues" evidence="1">
    <location>
        <begin position="48"/>
        <end position="59"/>
    </location>
</feature>